<organism evidence="1 2">
    <name type="scientific">Dictyocaulus viviparus</name>
    <name type="common">Bovine lungworm</name>
    <dbReference type="NCBI Taxonomy" id="29172"/>
    <lineage>
        <taxon>Eukaryota</taxon>
        <taxon>Metazoa</taxon>
        <taxon>Ecdysozoa</taxon>
        <taxon>Nematoda</taxon>
        <taxon>Chromadorea</taxon>
        <taxon>Rhabditida</taxon>
        <taxon>Rhabditina</taxon>
        <taxon>Rhabditomorpha</taxon>
        <taxon>Strongyloidea</taxon>
        <taxon>Metastrongylidae</taxon>
        <taxon>Dictyocaulus</taxon>
    </lineage>
</organism>
<accession>A0A0D8XUZ8</accession>
<proteinExistence type="predicted"/>
<sequence length="147" mass="17274">MVLHNPGWKTSTSTGSFDGVGTYKKTREQDFAKIYLAMQKGHRVCKINILRKWDPAKKLLTLNMDTRQLLLSKFNQSVTRNKPMVLDLRHVREVHTLDYKLSTIQIEDKWKKNREIQNLDPLKILIIAYGTQFTLKEWTLLCESLQQ</sequence>
<gene>
    <name evidence="1" type="ORF">DICVIV_06272</name>
</gene>
<dbReference type="AlphaFoldDB" id="A0A0D8XUZ8"/>
<dbReference type="EMBL" id="KN716298">
    <property type="protein sequence ID" value="KJH47662.1"/>
    <property type="molecule type" value="Genomic_DNA"/>
</dbReference>
<keyword evidence="2" id="KW-1185">Reference proteome</keyword>
<reference evidence="1 2" key="1">
    <citation type="submission" date="2013-11" db="EMBL/GenBank/DDBJ databases">
        <title>Draft genome of the bovine lungworm Dictyocaulus viviparus.</title>
        <authorList>
            <person name="Mitreva M."/>
        </authorList>
    </citation>
    <scope>NUCLEOTIDE SEQUENCE [LARGE SCALE GENOMIC DNA]</scope>
    <source>
        <strain evidence="1 2">HannoverDv2000</strain>
    </source>
</reference>
<evidence type="ECO:0000313" key="1">
    <source>
        <dbReference type="EMBL" id="KJH47662.1"/>
    </source>
</evidence>
<protein>
    <submittedName>
        <fullName evidence="1">Uncharacterized protein</fullName>
    </submittedName>
</protein>
<reference evidence="2" key="2">
    <citation type="journal article" date="2016" name="Sci. Rep.">
        <title>Dictyocaulus viviparus genome, variome and transcriptome elucidate lungworm biology and support future intervention.</title>
        <authorList>
            <person name="McNulty S.N."/>
            <person name="Strube C."/>
            <person name="Rosa B.A."/>
            <person name="Martin J.C."/>
            <person name="Tyagi R."/>
            <person name="Choi Y.J."/>
            <person name="Wang Q."/>
            <person name="Hallsworth Pepin K."/>
            <person name="Zhang X."/>
            <person name="Ozersky P."/>
            <person name="Wilson R.K."/>
            <person name="Sternberg P.W."/>
            <person name="Gasser R.B."/>
            <person name="Mitreva M."/>
        </authorList>
    </citation>
    <scope>NUCLEOTIDE SEQUENCE [LARGE SCALE GENOMIC DNA]</scope>
    <source>
        <strain evidence="2">HannoverDv2000</strain>
    </source>
</reference>
<dbReference type="STRING" id="29172.A0A0D8XUZ8"/>
<name>A0A0D8XUZ8_DICVI</name>
<evidence type="ECO:0000313" key="2">
    <source>
        <dbReference type="Proteomes" id="UP000053766"/>
    </source>
</evidence>
<dbReference type="OrthoDB" id="269822at2759"/>
<dbReference type="Proteomes" id="UP000053766">
    <property type="component" value="Unassembled WGS sequence"/>
</dbReference>